<evidence type="ECO:0000313" key="8">
    <source>
        <dbReference type="Proteomes" id="UP001142055"/>
    </source>
</evidence>
<dbReference type="FunFam" id="1.25.40.250:FF:000001">
    <property type="entry name" value="Eukaryotic translation initiation factor 3 subunit K"/>
    <property type="match status" value="1"/>
</dbReference>
<dbReference type="InterPro" id="IPR036390">
    <property type="entry name" value="WH_DNA-bd_sf"/>
</dbReference>
<comment type="subcellular location">
    <subcellularLocation>
        <location evidence="5">Cytoplasm</location>
    </subcellularLocation>
</comment>
<dbReference type="InterPro" id="IPR016024">
    <property type="entry name" value="ARM-type_fold"/>
</dbReference>
<protein>
    <recommendedName>
        <fullName evidence="5">Eukaryotic translation initiation factor 3 subunit K</fullName>
        <shortName evidence="5">eIF3k</shortName>
    </recommendedName>
    <alternativeName>
        <fullName evidence="5">eIF-3 p25</fullName>
    </alternativeName>
</protein>
<organism evidence="7 8">
    <name type="scientific">Blomia tropicalis</name>
    <name type="common">Mite</name>
    <dbReference type="NCBI Taxonomy" id="40697"/>
    <lineage>
        <taxon>Eukaryota</taxon>
        <taxon>Metazoa</taxon>
        <taxon>Ecdysozoa</taxon>
        <taxon>Arthropoda</taxon>
        <taxon>Chelicerata</taxon>
        <taxon>Arachnida</taxon>
        <taxon>Acari</taxon>
        <taxon>Acariformes</taxon>
        <taxon>Sarcoptiformes</taxon>
        <taxon>Astigmata</taxon>
        <taxon>Glycyphagoidea</taxon>
        <taxon>Echimyopodidae</taxon>
        <taxon>Blomia</taxon>
    </lineage>
</organism>
<comment type="subunit">
    <text evidence="5">Component of the eukaryotic translation initiation factor 3 (eIF-3) complex.</text>
</comment>
<dbReference type="InterPro" id="IPR036388">
    <property type="entry name" value="WH-like_DNA-bd_sf"/>
</dbReference>
<dbReference type="PROSITE" id="PS50250">
    <property type="entry name" value="PCI"/>
    <property type="match status" value="1"/>
</dbReference>
<dbReference type="GO" id="GO:0016282">
    <property type="term" value="C:eukaryotic 43S preinitiation complex"/>
    <property type="evidence" value="ECO:0007669"/>
    <property type="project" value="UniProtKB-UniRule"/>
</dbReference>
<dbReference type="InterPro" id="IPR033464">
    <property type="entry name" value="CSN8_PSD8_EIF3K"/>
</dbReference>
<evidence type="ECO:0000256" key="3">
    <source>
        <dbReference type="ARBA" id="ARBA00022917"/>
    </source>
</evidence>
<evidence type="ECO:0000256" key="5">
    <source>
        <dbReference type="HAMAP-Rule" id="MF_03010"/>
    </source>
</evidence>
<dbReference type="SUPFAM" id="SSF46785">
    <property type="entry name" value="Winged helix' DNA-binding domain"/>
    <property type="match status" value="1"/>
</dbReference>
<dbReference type="SUPFAM" id="SSF48371">
    <property type="entry name" value="ARM repeat"/>
    <property type="match status" value="1"/>
</dbReference>
<comment type="function">
    <text evidence="5">Component of the eukaryotic translation initiation factor 3 (eIF-3) complex, which is involved in protein synthesis of a specialized repertoire of mRNAs and, together with other initiation factors, stimulates binding of mRNA and methionyl-tRNAi to the 40S ribosome. The eIF-3 complex specifically targets and initiates translation of a subset of mRNAs involved in cell proliferation.</text>
</comment>
<sequence length="220" mass="25519">MGDSKKAKVRSMLCGIELYNPHNIEVLHEYLNEQCAENTYDLEANLAILRLYQFNTEHVDKKVIIKILLKALTALPSPDFGLCKGLIDPAYFEEEEIDPHLKHVLHLHQLLEICDFKQFWIDLRSDPGVYLGIAGFDDSIRQYICYVVRITYQTIDKASLCELLGGLDDSQLKYWLQVNKWKDEEDGYVFISNQEELIKSKNIKEKIEFDSIARVVAAYK</sequence>
<dbReference type="GO" id="GO:0003723">
    <property type="term" value="F:RNA binding"/>
    <property type="evidence" value="ECO:0007669"/>
    <property type="project" value="UniProtKB-UniRule"/>
</dbReference>
<dbReference type="AlphaFoldDB" id="A0A9Q0M900"/>
<proteinExistence type="inferred from homology"/>
<dbReference type="HAMAP" id="MF_03010">
    <property type="entry name" value="eIF3k"/>
    <property type="match status" value="1"/>
</dbReference>
<dbReference type="OrthoDB" id="337745at2759"/>
<dbReference type="GO" id="GO:0005852">
    <property type="term" value="C:eukaryotic translation initiation factor 3 complex"/>
    <property type="evidence" value="ECO:0007669"/>
    <property type="project" value="UniProtKB-UniRule"/>
</dbReference>
<dbReference type="Gene3D" id="1.10.10.10">
    <property type="entry name" value="Winged helix-like DNA-binding domain superfamily/Winged helix DNA-binding domain"/>
    <property type="match status" value="1"/>
</dbReference>
<dbReference type="PANTHER" id="PTHR13022">
    <property type="entry name" value="EUKARYOTIC TRANSLATION INITIATION FACTOR 3 SUBUNIT 11"/>
    <property type="match status" value="1"/>
</dbReference>
<keyword evidence="1 5" id="KW-0963">Cytoplasm</keyword>
<dbReference type="GO" id="GO:0033290">
    <property type="term" value="C:eukaryotic 48S preinitiation complex"/>
    <property type="evidence" value="ECO:0007669"/>
    <property type="project" value="UniProtKB-UniRule"/>
</dbReference>
<dbReference type="Proteomes" id="UP001142055">
    <property type="component" value="Chromosome 2"/>
</dbReference>
<dbReference type="OMA" id="WKHQGQG"/>
<comment type="function">
    <text evidence="4">Component of the eukaryotic translation initiation factor 3 (eIF-3) complex, which is required for several steps in the initiation of protein synthesis. The eIF-3 complex associates with the 40S ribosome and facilitates the recruitment of eIF-1, eIF-1A, eIF-2:GTP:methionyl-tRNAi and eIF-5 to form the 43S pre-initiation complex (43S PIC). The eIF-3 complex stimulates mRNA recruitment to the 43S PIC and scanning of the mRNA for AUG recognition. The eIF-3 complex is also required for disassembly and recycling of post-termination ribosomal complexes and subsequently prevents premature joining of the 40S and 60S ribosomal subunits prior to initiation. The eIF-3 complex specifically targets and initiates translation of a subset of mRNAs involved in cell proliferation, including cell cycling, differentiation and apoptosis, and uses different modes of RNA stem-loop binding to exert either translational activation or repression.</text>
</comment>
<dbReference type="InterPro" id="IPR000717">
    <property type="entry name" value="PCI_dom"/>
</dbReference>
<name>A0A9Q0M900_BLOTA</name>
<dbReference type="GO" id="GO:0003743">
    <property type="term" value="F:translation initiation factor activity"/>
    <property type="evidence" value="ECO:0007669"/>
    <property type="project" value="UniProtKB-UniRule"/>
</dbReference>
<evidence type="ECO:0000256" key="1">
    <source>
        <dbReference type="ARBA" id="ARBA00022490"/>
    </source>
</evidence>
<dbReference type="GO" id="GO:0001732">
    <property type="term" value="P:formation of cytoplasmic translation initiation complex"/>
    <property type="evidence" value="ECO:0007669"/>
    <property type="project" value="UniProtKB-UniRule"/>
</dbReference>
<dbReference type="InterPro" id="IPR009374">
    <property type="entry name" value="eIF3k"/>
</dbReference>
<evidence type="ECO:0000256" key="4">
    <source>
        <dbReference type="ARBA" id="ARBA00057041"/>
    </source>
</evidence>
<evidence type="ECO:0000259" key="6">
    <source>
        <dbReference type="PROSITE" id="PS50250"/>
    </source>
</evidence>
<keyword evidence="8" id="KW-1185">Reference proteome</keyword>
<dbReference type="GO" id="GO:0006446">
    <property type="term" value="P:regulation of translational initiation"/>
    <property type="evidence" value="ECO:0007669"/>
    <property type="project" value="InterPro"/>
</dbReference>
<keyword evidence="3 5" id="KW-0648">Protein biosynthesis</keyword>
<comment type="similarity">
    <text evidence="5">Belongs to the eIF-3 subunit K family.</text>
</comment>
<dbReference type="PANTHER" id="PTHR13022:SF0">
    <property type="entry name" value="EUKARYOTIC TRANSLATION INITIATION FACTOR 3 SUBUNIT K"/>
    <property type="match status" value="1"/>
</dbReference>
<comment type="caution">
    <text evidence="7">The sequence shown here is derived from an EMBL/GenBank/DDBJ whole genome shotgun (WGS) entry which is preliminary data.</text>
</comment>
<accession>A0A9Q0M900</accession>
<gene>
    <name evidence="7" type="ORF">RDWZM_006685</name>
</gene>
<reference evidence="7" key="1">
    <citation type="submission" date="2022-12" db="EMBL/GenBank/DDBJ databases">
        <title>Genome assemblies of Blomia tropicalis.</title>
        <authorList>
            <person name="Cui Y."/>
        </authorList>
    </citation>
    <scope>NUCLEOTIDE SEQUENCE</scope>
    <source>
        <tissue evidence="7">Adult mites</tissue>
    </source>
</reference>
<dbReference type="Pfam" id="PF10075">
    <property type="entry name" value="CSN8_PSD8_EIF3K"/>
    <property type="match status" value="1"/>
</dbReference>
<dbReference type="Gene3D" id="1.25.40.250">
    <property type="entry name" value="ARM repeat, domain 1"/>
    <property type="match status" value="1"/>
</dbReference>
<evidence type="ECO:0000313" key="7">
    <source>
        <dbReference type="EMBL" id="KAJ6220873.1"/>
    </source>
</evidence>
<dbReference type="FunFam" id="1.10.10.10:FF:000212">
    <property type="entry name" value="Eukaryotic translation initiation factor 3 subunit K"/>
    <property type="match status" value="1"/>
</dbReference>
<dbReference type="EMBL" id="JAPWDV010000002">
    <property type="protein sequence ID" value="KAJ6220873.1"/>
    <property type="molecule type" value="Genomic_DNA"/>
</dbReference>
<keyword evidence="2 5" id="KW-0396">Initiation factor</keyword>
<feature type="domain" description="PCI" evidence="6">
    <location>
        <begin position="40"/>
        <end position="206"/>
    </location>
</feature>
<evidence type="ECO:0000256" key="2">
    <source>
        <dbReference type="ARBA" id="ARBA00022540"/>
    </source>
</evidence>
<dbReference type="InterPro" id="IPR016020">
    <property type="entry name" value="Transl_init_fac_sub12_N_euk"/>
</dbReference>
<dbReference type="GO" id="GO:0043022">
    <property type="term" value="F:ribosome binding"/>
    <property type="evidence" value="ECO:0007669"/>
    <property type="project" value="InterPro"/>
</dbReference>